<dbReference type="AlphaFoldDB" id="A0A811QSF1"/>
<accession>A0A811QSF1</accession>
<dbReference type="Proteomes" id="UP000604825">
    <property type="component" value="Unassembled WGS sequence"/>
</dbReference>
<evidence type="ECO:0000313" key="2">
    <source>
        <dbReference type="Proteomes" id="UP000604825"/>
    </source>
</evidence>
<gene>
    <name evidence="1" type="ORF">NCGR_LOCUS45372</name>
</gene>
<name>A0A811QSF1_9POAL</name>
<organism evidence="1 2">
    <name type="scientific">Miscanthus lutarioriparius</name>
    <dbReference type="NCBI Taxonomy" id="422564"/>
    <lineage>
        <taxon>Eukaryota</taxon>
        <taxon>Viridiplantae</taxon>
        <taxon>Streptophyta</taxon>
        <taxon>Embryophyta</taxon>
        <taxon>Tracheophyta</taxon>
        <taxon>Spermatophyta</taxon>
        <taxon>Magnoliopsida</taxon>
        <taxon>Liliopsida</taxon>
        <taxon>Poales</taxon>
        <taxon>Poaceae</taxon>
        <taxon>PACMAD clade</taxon>
        <taxon>Panicoideae</taxon>
        <taxon>Andropogonodae</taxon>
        <taxon>Andropogoneae</taxon>
        <taxon>Saccharinae</taxon>
        <taxon>Miscanthus</taxon>
    </lineage>
</organism>
<comment type="caution">
    <text evidence="1">The sequence shown here is derived from an EMBL/GenBank/DDBJ whole genome shotgun (WGS) entry which is preliminary data.</text>
</comment>
<evidence type="ECO:0000313" key="1">
    <source>
        <dbReference type="EMBL" id="CAD6261989.1"/>
    </source>
</evidence>
<sequence length="148" mass="15973">MKRISTAKYSTTKEKIMGMPIFPLLPLADSTMMVMAVLPSGGAATCEPAILAGTPCPVVNTPFVAPSRTAPLSTRHSGSRRLQCRHRPTGHAHRAENVVGSDERDGDVLGNWHTIKYCRACVAVRNAAESTSNLPGRIRSSRHRVSVI</sequence>
<protein>
    <submittedName>
        <fullName evidence="1">Uncharacterized protein</fullName>
    </submittedName>
</protein>
<proteinExistence type="predicted"/>
<dbReference type="EMBL" id="CAJGYO010000012">
    <property type="protein sequence ID" value="CAD6261989.1"/>
    <property type="molecule type" value="Genomic_DNA"/>
</dbReference>
<keyword evidence="2" id="KW-1185">Reference proteome</keyword>
<reference evidence="1" key="1">
    <citation type="submission" date="2020-10" db="EMBL/GenBank/DDBJ databases">
        <authorList>
            <person name="Han B."/>
            <person name="Lu T."/>
            <person name="Zhao Q."/>
            <person name="Huang X."/>
            <person name="Zhao Y."/>
        </authorList>
    </citation>
    <scope>NUCLEOTIDE SEQUENCE</scope>
</reference>